<keyword evidence="4" id="KW-0297">G-protein coupled receptor</keyword>
<feature type="transmembrane region" description="Helical" evidence="11">
    <location>
        <begin position="62"/>
        <end position="82"/>
    </location>
</feature>
<dbReference type="AlphaFoldDB" id="A0A6B2L9A9"/>
<feature type="transmembrane region" description="Helical" evidence="11">
    <location>
        <begin position="180"/>
        <end position="200"/>
    </location>
</feature>
<name>A0A6B2L9A9_9EUKA</name>
<evidence type="ECO:0000256" key="5">
    <source>
        <dbReference type="ARBA" id="ARBA00023136"/>
    </source>
</evidence>
<dbReference type="GO" id="GO:0007214">
    <property type="term" value="P:gamma-aminobutyric acid signaling pathway"/>
    <property type="evidence" value="ECO:0007669"/>
    <property type="project" value="TreeGrafter"/>
</dbReference>
<keyword evidence="9" id="KW-0175">Coiled coil</keyword>
<feature type="transmembrane region" description="Helical" evidence="11">
    <location>
        <begin position="151"/>
        <end position="173"/>
    </location>
</feature>
<evidence type="ECO:0000256" key="2">
    <source>
        <dbReference type="ARBA" id="ARBA00022692"/>
    </source>
</evidence>
<keyword evidence="3 11" id="KW-1133">Transmembrane helix</keyword>
<evidence type="ECO:0000259" key="12">
    <source>
        <dbReference type="PROSITE" id="PS50259"/>
    </source>
</evidence>
<feature type="region of interest" description="Disordered" evidence="10">
    <location>
        <begin position="265"/>
        <end position="291"/>
    </location>
</feature>
<evidence type="ECO:0000256" key="4">
    <source>
        <dbReference type="ARBA" id="ARBA00023040"/>
    </source>
</evidence>
<keyword evidence="8" id="KW-0807">Transducer</keyword>
<dbReference type="GO" id="GO:0004965">
    <property type="term" value="F:G protein-coupled GABA receptor activity"/>
    <property type="evidence" value="ECO:0007669"/>
    <property type="project" value="InterPro"/>
</dbReference>
<evidence type="ECO:0000313" key="13">
    <source>
        <dbReference type="EMBL" id="NDV33566.1"/>
    </source>
</evidence>
<keyword evidence="5 11" id="KW-0472">Membrane</keyword>
<dbReference type="PROSITE" id="PS50259">
    <property type="entry name" value="G_PROTEIN_RECEP_F3_4"/>
    <property type="match status" value="1"/>
</dbReference>
<dbReference type="Pfam" id="PF00003">
    <property type="entry name" value="7tm_3"/>
    <property type="match status" value="1"/>
</dbReference>
<feature type="domain" description="G-protein coupled receptors family 3 profile" evidence="12">
    <location>
        <begin position="1"/>
        <end position="237"/>
    </location>
</feature>
<keyword evidence="6" id="KW-0675">Receptor</keyword>
<sequence length="331" mass="38395">MTSILIITCILLALWVYKNRRHKFMKSNNPVMLYFILSGYIISYFCLYFYEIEMTQFLCTFRLWLMAIGYMIINGCHYLRVYALWRTFCHKFFKRTNISARNLILIFLAYCAGQIFLLILFTIASPPTIKTQVLPSAPEKTNVVCNYSIPFVWSILIYELVLQWFTCFFCFILNKVDLKVVGSVSVYALLVLSVASLPVFFLMDPFSLEASWIFPLTNGGALTVPLLLMFVPKMIALHNVRDDAKLFQIGALSLNIKDYDHSQQGNDYKLENMPTTKDNKPQTKGLPPEQSTQQLTEELHQALQTISVLQNKLLKKKNQIRELQQKLKENE</sequence>
<organism evidence="13">
    <name type="scientific">Arcella intermedia</name>
    <dbReference type="NCBI Taxonomy" id="1963864"/>
    <lineage>
        <taxon>Eukaryota</taxon>
        <taxon>Amoebozoa</taxon>
        <taxon>Tubulinea</taxon>
        <taxon>Elardia</taxon>
        <taxon>Arcellinida</taxon>
        <taxon>Sphaerothecina</taxon>
        <taxon>Arcellidae</taxon>
        <taxon>Arcella</taxon>
    </lineage>
</organism>
<feature type="transmembrane region" description="Helical" evidence="11">
    <location>
        <begin position="103"/>
        <end position="124"/>
    </location>
</feature>
<comment type="subcellular location">
    <subcellularLocation>
        <location evidence="1">Membrane</location>
        <topology evidence="1">Multi-pass membrane protein</topology>
    </subcellularLocation>
</comment>
<proteinExistence type="predicted"/>
<dbReference type="GO" id="GO:0038039">
    <property type="term" value="C:G protein-coupled receptor heterodimeric complex"/>
    <property type="evidence" value="ECO:0007669"/>
    <property type="project" value="TreeGrafter"/>
</dbReference>
<accession>A0A6B2L9A9</accession>
<protein>
    <recommendedName>
        <fullName evidence="12">G-protein coupled receptors family 3 profile domain-containing protein</fullName>
    </recommendedName>
</protein>
<evidence type="ECO:0000256" key="10">
    <source>
        <dbReference type="SAM" id="MobiDB-lite"/>
    </source>
</evidence>
<reference evidence="13" key="1">
    <citation type="journal article" date="2020" name="J. Eukaryot. Microbiol.">
        <title>De novo Sequencing, Assembly and Annotation of the Transcriptome for the Free-Living Testate Amoeba Arcella intermedia.</title>
        <authorList>
            <person name="Ribeiro G.M."/>
            <person name="Porfirio-Sousa A.L."/>
            <person name="Maurer-Alcala X.X."/>
            <person name="Katz L.A."/>
            <person name="Lahr D.J.G."/>
        </authorList>
    </citation>
    <scope>NUCLEOTIDE SEQUENCE</scope>
</reference>
<feature type="coiled-coil region" evidence="9">
    <location>
        <begin position="292"/>
        <end position="330"/>
    </location>
</feature>
<keyword evidence="7" id="KW-0325">Glycoprotein</keyword>
<evidence type="ECO:0000256" key="8">
    <source>
        <dbReference type="ARBA" id="ARBA00023224"/>
    </source>
</evidence>
<keyword evidence="2 11" id="KW-0812">Transmembrane</keyword>
<dbReference type="EMBL" id="GIBP01004597">
    <property type="protein sequence ID" value="NDV33566.1"/>
    <property type="molecule type" value="Transcribed_RNA"/>
</dbReference>
<dbReference type="InterPro" id="IPR002455">
    <property type="entry name" value="GPCR3_GABA-B"/>
</dbReference>
<dbReference type="PANTHER" id="PTHR10519:SF20">
    <property type="entry name" value="G-PROTEIN COUPLED RECEPTOR 156-RELATED"/>
    <property type="match status" value="1"/>
</dbReference>
<dbReference type="InterPro" id="IPR017978">
    <property type="entry name" value="GPCR_3_C"/>
</dbReference>
<evidence type="ECO:0000256" key="11">
    <source>
        <dbReference type="SAM" id="Phobius"/>
    </source>
</evidence>
<evidence type="ECO:0000256" key="7">
    <source>
        <dbReference type="ARBA" id="ARBA00023180"/>
    </source>
</evidence>
<evidence type="ECO:0000256" key="1">
    <source>
        <dbReference type="ARBA" id="ARBA00004141"/>
    </source>
</evidence>
<feature type="transmembrane region" description="Helical" evidence="11">
    <location>
        <begin position="31"/>
        <end position="50"/>
    </location>
</feature>
<evidence type="ECO:0000256" key="3">
    <source>
        <dbReference type="ARBA" id="ARBA00022989"/>
    </source>
</evidence>
<feature type="transmembrane region" description="Helical" evidence="11">
    <location>
        <begin position="212"/>
        <end position="231"/>
    </location>
</feature>
<dbReference type="PANTHER" id="PTHR10519">
    <property type="entry name" value="GABA-B RECEPTOR"/>
    <property type="match status" value="1"/>
</dbReference>
<evidence type="ECO:0000256" key="9">
    <source>
        <dbReference type="SAM" id="Coils"/>
    </source>
</evidence>
<evidence type="ECO:0000256" key="6">
    <source>
        <dbReference type="ARBA" id="ARBA00023170"/>
    </source>
</evidence>